<sequence length="159" mass="18967">MSQQDNNASTRMEFNGIPLYVKSDVEKGIPYLYDVDTNEHVGYWCQKKGVYVMFSPYEQILNNLKRSMREELRNSGGKLKEEEEESKADEEKEEDEEEEEEEEEGTLYPTSTIFKLFVFMFVYIMFQKYFQFIYIDFIFAFAFTILYTKIVKTTLCVDL</sequence>
<feature type="transmembrane region" description="Helical" evidence="2">
    <location>
        <begin position="133"/>
        <end position="150"/>
    </location>
</feature>
<evidence type="ECO:0000256" key="1">
    <source>
        <dbReference type="SAM" id="MobiDB-lite"/>
    </source>
</evidence>
<name>A0A6C0I2Q5_9ZZZZ</name>
<keyword evidence="2" id="KW-1133">Transmembrane helix</keyword>
<feature type="compositionally biased region" description="Acidic residues" evidence="1">
    <location>
        <begin position="82"/>
        <end position="105"/>
    </location>
</feature>
<evidence type="ECO:0000256" key="2">
    <source>
        <dbReference type="SAM" id="Phobius"/>
    </source>
</evidence>
<proteinExistence type="predicted"/>
<dbReference type="EMBL" id="MN740075">
    <property type="protein sequence ID" value="QHT86636.1"/>
    <property type="molecule type" value="Genomic_DNA"/>
</dbReference>
<reference evidence="3" key="1">
    <citation type="journal article" date="2020" name="Nature">
        <title>Giant virus diversity and host interactions through global metagenomics.</title>
        <authorList>
            <person name="Schulz F."/>
            <person name="Roux S."/>
            <person name="Paez-Espino D."/>
            <person name="Jungbluth S."/>
            <person name="Walsh D.A."/>
            <person name="Denef V.J."/>
            <person name="McMahon K.D."/>
            <person name="Konstantinidis K.T."/>
            <person name="Eloe-Fadrosh E.A."/>
            <person name="Kyrpides N.C."/>
            <person name="Woyke T."/>
        </authorList>
    </citation>
    <scope>NUCLEOTIDE SEQUENCE</scope>
    <source>
        <strain evidence="3">GVMAG-M-3300023184-18</strain>
    </source>
</reference>
<feature type="compositionally biased region" description="Basic and acidic residues" evidence="1">
    <location>
        <begin position="72"/>
        <end position="81"/>
    </location>
</feature>
<evidence type="ECO:0000313" key="3">
    <source>
        <dbReference type="EMBL" id="QHT86636.1"/>
    </source>
</evidence>
<dbReference type="AlphaFoldDB" id="A0A6C0I2Q5"/>
<protein>
    <submittedName>
        <fullName evidence="3">Uncharacterized protein</fullName>
    </submittedName>
</protein>
<accession>A0A6C0I2Q5</accession>
<feature type="region of interest" description="Disordered" evidence="1">
    <location>
        <begin position="72"/>
        <end position="106"/>
    </location>
</feature>
<keyword evidence="2" id="KW-0472">Membrane</keyword>
<organism evidence="3">
    <name type="scientific">viral metagenome</name>
    <dbReference type="NCBI Taxonomy" id="1070528"/>
    <lineage>
        <taxon>unclassified sequences</taxon>
        <taxon>metagenomes</taxon>
        <taxon>organismal metagenomes</taxon>
    </lineage>
</organism>
<keyword evidence="2" id="KW-0812">Transmembrane</keyword>